<keyword evidence="7" id="KW-0675">Receptor</keyword>
<dbReference type="PRINTS" id="PR00237">
    <property type="entry name" value="GPCRRHODOPSN"/>
</dbReference>
<comment type="subcellular location">
    <subcellularLocation>
        <location evidence="1">Membrane</location>
        <topology evidence="1">Multi-pass membrane protein</topology>
    </subcellularLocation>
</comment>
<dbReference type="CDD" id="cd00637">
    <property type="entry name" value="7tm_classA_rhodopsin-like"/>
    <property type="match status" value="1"/>
</dbReference>
<organism evidence="11 12">
    <name type="scientific">Engystomops pustulosus</name>
    <name type="common">Tungara frog</name>
    <name type="synonym">Physalaemus pustulosus</name>
    <dbReference type="NCBI Taxonomy" id="76066"/>
    <lineage>
        <taxon>Eukaryota</taxon>
        <taxon>Metazoa</taxon>
        <taxon>Chordata</taxon>
        <taxon>Craniata</taxon>
        <taxon>Vertebrata</taxon>
        <taxon>Euteleostomi</taxon>
        <taxon>Amphibia</taxon>
        <taxon>Batrachia</taxon>
        <taxon>Anura</taxon>
        <taxon>Neobatrachia</taxon>
        <taxon>Hyloidea</taxon>
        <taxon>Leptodactylidae</taxon>
        <taxon>Leiuperinae</taxon>
        <taxon>Engystomops</taxon>
    </lineage>
</organism>
<sequence length="324" mass="36420">MPLSTTDLVCYSLLVASGILGNGLVLLTVITNSLENKTMPASDLILCNLTVVLLLISIFRNVLNGMDILFAPILCKVFMFVWTLLRSMSVWGTFSMSVFHYISIKNHFIKIRRNAFWTTVKVLAVMWVFNCVYFIPALLYTDRIEANVTFSVQLISTSLRPVVGCVWDFPTFEANLFYVTASLVIHEVIPVILMVVTNLSSLYTLRQHSKTISAQKTINRMASERKAALVISTLVILFVLCWGSNVVATNYYNFTRGSSSTEFLLTIANFGTYIFMGFSPLVLLIGHSKLRRKLAQLLSKPWKRQVNPVGYSSNYSSNIAVVTF</sequence>
<accession>A0AAV7B8Y3</accession>
<evidence type="ECO:0000256" key="2">
    <source>
        <dbReference type="ARBA" id="ARBA00022606"/>
    </source>
</evidence>
<evidence type="ECO:0000313" key="12">
    <source>
        <dbReference type="Proteomes" id="UP000824782"/>
    </source>
</evidence>
<dbReference type="InterPro" id="IPR000276">
    <property type="entry name" value="GPCR_Rhodpsn"/>
</dbReference>
<comment type="caution">
    <text evidence="11">The sequence shown here is derived from an EMBL/GenBank/DDBJ whole genome shotgun (WGS) entry which is preliminary data.</text>
</comment>
<keyword evidence="6 9" id="KW-0472">Membrane</keyword>
<keyword evidence="5" id="KW-0297">G-protein coupled receptor</keyword>
<keyword evidence="4 9" id="KW-1133">Transmembrane helix</keyword>
<dbReference type="PROSITE" id="PS50262">
    <property type="entry name" value="G_PROTEIN_RECEP_F1_2"/>
    <property type="match status" value="1"/>
</dbReference>
<evidence type="ECO:0000256" key="7">
    <source>
        <dbReference type="ARBA" id="ARBA00023170"/>
    </source>
</evidence>
<feature type="transmembrane region" description="Helical" evidence="9">
    <location>
        <begin position="176"/>
        <end position="205"/>
    </location>
</feature>
<evidence type="ECO:0000256" key="4">
    <source>
        <dbReference type="ARBA" id="ARBA00022989"/>
    </source>
</evidence>
<feature type="transmembrane region" description="Helical" evidence="9">
    <location>
        <begin position="115"/>
        <end position="135"/>
    </location>
</feature>
<dbReference type="Gene3D" id="1.20.1070.10">
    <property type="entry name" value="Rhodopsin 7-helix transmembrane proteins"/>
    <property type="match status" value="1"/>
</dbReference>
<dbReference type="AlphaFoldDB" id="A0AAV7B8Y3"/>
<dbReference type="SUPFAM" id="SSF81321">
    <property type="entry name" value="Family A G protein-coupled receptor-like"/>
    <property type="match status" value="1"/>
</dbReference>
<protein>
    <recommendedName>
        <fullName evidence="10">G-protein coupled receptors family 1 profile domain-containing protein</fullName>
    </recommendedName>
</protein>
<evidence type="ECO:0000256" key="6">
    <source>
        <dbReference type="ARBA" id="ARBA00023136"/>
    </source>
</evidence>
<evidence type="ECO:0000259" key="10">
    <source>
        <dbReference type="PROSITE" id="PS50262"/>
    </source>
</evidence>
<feature type="transmembrane region" description="Helical" evidence="9">
    <location>
        <begin position="226"/>
        <end position="251"/>
    </location>
</feature>
<dbReference type="EMBL" id="WNYA01000006">
    <property type="protein sequence ID" value="KAG8568907.1"/>
    <property type="molecule type" value="Genomic_DNA"/>
</dbReference>
<evidence type="ECO:0000256" key="5">
    <source>
        <dbReference type="ARBA" id="ARBA00023040"/>
    </source>
</evidence>
<keyword evidence="12" id="KW-1185">Reference proteome</keyword>
<dbReference type="InterPro" id="IPR017452">
    <property type="entry name" value="GPCR_Rhodpsn_7TM"/>
</dbReference>
<feature type="transmembrane region" description="Helical" evidence="9">
    <location>
        <begin position="263"/>
        <end position="285"/>
    </location>
</feature>
<evidence type="ECO:0000256" key="9">
    <source>
        <dbReference type="SAM" id="Phobius"/>
    </source>
</evidence>
<dbReference type="PANTHER" id="PTHR11394:SF137">
    <property type="entry name" value="C-X-C CHEMOKINE RECEPTOR TYPE 3 ISOFORM X1-RELATED"/>
    <property type="match status" value="1"/>
</dbReference>
<dbReference type="GO" id="GO:0004930">
    <property type="term" value="F:G protein-coupled receptor activity"/>
    <property type="evidence" value="ECO:0007669"/>
    <property type="project" value="UniProtKB-KW"/>
</dbReference>
<keyword evidence="3 9" id="KW-0812">Transmembrane</keyword>
<evidence type="ECO:0000256" key="1">
    <source>
        <dbReference type="ARBA" id="ARBA00004141"/>
    </source>
</evidence>
<keyword evidence="8" id="KW-0807">Transducer</keyword>
<dbReference type="GO" id="GO:0016020">
    <property type="term" value="C:membrane"/>
    <property type="evidence" value="ECO:0007669"/>
    <property type="project" value="UniProtKB-SubCell"/>
</dbReference>
<keyword evidence="2" id="KW-0716">Sensory transduction</keyword>
<feature type="transmembrane region" description="Helical" evidence="9">
    <location>
        <begin position="69"/>
        <end position="94"/>
    </location>
</feature>
<name>A0AAV7B8Y3_ENGPU</name>
<evidence type="ECO:0000313" key="11">
    <source>
        <dbReference type="EMBL" id="KAG8568907.1"/>
    </source>
</evidence>
<feature type="transmembrane region" description="Helical" evidence="9">
    <location>
        <begin position="12"/>
        <end position="32"/>
    </location>
</feature>
<dbReference type="PANTHER" id="PTHR11394">
    <property type="entry name" value="TASTE RECEPTOR TYPE 2"/>
    <property type="match status" value="1"/>
</dbReference>
<evidence type="ECO:0000256" key="8">
    <source>
        <dbReference type="ARBA" id="ARBA00023224"/>
    </source>
</evidence>
<evidence type="ECO:0000256" key="3">
    <source>
        <dbReference type="ARBA" id="ARBA00022692"/>
    </source>
</evidence>
<dbReference type="Pfam" id="PF00001">
    <property type="entry name" value="7tm_1"/>
    <property type="match status" value="1"/>
</dbReference>
<dbReference type="Proteomes" id="UP000824782">
    <property type="component" value="Unassembled WGS sequence"/>
</dbReference>
<feature type="domain" description="G-protein coupled receptors family 1 profile" evidence="10">
    <location>
        <begin position="21"/>
        <end position="283"/>
    </location>
</feature>
<proteinExistence type="predicted"/>
<reference evidence="11" key="1">
    <citation type="thesis" date="2020" institute="ProQuest LLC" country="789 East Eisenhower Parkway, Ann Arbor, MI, USA">
        <title>Comparative Genomics and Chromosome Evolution.</title>
        <authorList>
            <person name="Mudd A.B."/>
        </authorList>
    </citation>
    <scope>NUCLEOTIDE SEQUENCE</scope>
    <source>
        <strain evidence="11">237g6f4</strain>
        <tissue evidence="11">Blood</tissue>
    </source>
</reference>
<gene>
    <name evidence="11" type="ORF">GDO81_014199</name>
</gene>
<feature type="transmembrane region" description="Helical" evidence="9">
    <location>
        <begin position="44"/>
        <end position="63"/>
    </location>
</feature>